<dbReference type="PANTHER" id="PTHR10151:SF120">
    <property type="entry name" value="BIS(5'-ADENOSYL)-TRIPHOSPHATASE"/>
    <property type="match status" value="1"/>
</dbReference>
<dbReference type="RefSeq" id="WP_090705541.1">
    <property type="nucleotide sequence ID" value="NZ_FNHH01000019.1"/>
</dbReference>
<dbReference type="Gene3D" id="3.40.720.10">
    <property type="entry name" value="Alkaline Phosphatase, subunit A"/>
    <property type="match status" value="1"/>
</dbReference>
<gene>
    <name evidence="1" type="ORF">SAMN05421813_11974</name>
</gene>
<proteinExistence type="predicted"/>
<protein>
    <submittedName>
        <fullName evidence="1">Type I phosphodiesterase / nucleotide pyrophosphatase</fullName>
    </submittedName>
</protein>
<name>A0A1G9V8U6_9SPHI</name>
<accession>A0A1G9V8U6</accession>
<dbReference type="AlphaFoldDB" id="A0A1G9V8U6"/>
<dbReference type="Proteomes" id="UP000199226">
    <property type="component" value="Unassembled WGS sequence"/>
</dbReference>
<dbReference type="EMBL" id="FNHH01000019">
    <property type="protein sequence ID" value="SDM68589.1"/>
    <property type="molecule type" value="Genomic_DNA"/>
</dbReference>
<dbReference type="InterPro" id="IPR002591">
    <property type="entry name" value="Phosphodiest/P_Trfase"/>
</dbReference>
<dbReference type="InterPro" id="IPR017850">
    <property type="entry name" value="Alkaline_phosphatase_core_sf"/>
</dbReference>
<reference evidence="2" key="1">
    <citation type="submission" date="2016-10" db="EMBL/GenBank/DDBJ databases">
        <authorList>
            <person name="Varghese N."/>
            <person name="Submissions S."/>
        </authorList>
    </citation>
    <scope>NUCLEOTIDE SEQUENCE [LARGE SCALE GENOMIC DNA]</scope>
    <source>
        <strain evidence="2">DSM 24536</strain>
    </source>
</reference>
<sequence>MKKIIMPLFFLFLISFVSEQVFSQKIKHVILIGSDGFGAYAFEKAKIPNLRAMMKEGSWSLQARTVLPSSSAANWASMVMGAGPELHGYTTWGSKKPDMPPRVVDDYGMFPSLYSQLRKEKPDSEIGVIYEWDGIGYLFPKAAVNKDQNADGDIAVTKAASDYIKEKKPNFLFVHLHDVDSVGHKIGHGTPEYYSAIERTDAHIGTILKSIEDAGIAESTVVLFTADHGGINKGHGLISMNEMQIPWIIKGPGIIKDQELLQSIMTFDTAATIAELLKLKAPQVWIGRPVKNAMKKFKR</sequence>
<dbReference type="STRING" id="990371.SAMN05421813_11974"/>
<dbReference type="CDD" id="cd00016">
    <property type="entry name" value="ALP_like"/>
    <property type="match status" value="1"/>
</dbReference>
<evidence type="ECO:0000313" key="1">
    <source>
        <dbReference type="EMBL" id="SDM68589.1"/>
    </source>
</evidence>
<dbReference type="OrthoDB" id="279982at2"/>
<dbReference type="SUPFAM" id="SSF53649">
    <property type="entry name" value="Alkaline phosphatase-like"/>
    <property type="match status" value="1"/>
</dbReference>
<evidence type="ECO:0000313" key="2">
    <source>
        <dbReference type="Proteomes" id="UP000199226"/>
    </source>
</evidence>
<dbReference type="Pfam" id="PF01663">
    <property type="entry name" value="Phosphodiest"/>
    <property type="match status" value="1"/>
</dbReference>
<dbReference type="PANTHER" id="PTHR10151">
    <property type="entry name" value="ECTONUCLEOTIDE PYROPHOSPHATASE/PHOSPHODIESTERASE"/>
    <property type="match status" value="1"/>
</dbReference>
<organism evidence="1 2">
    <name type="scientific">Daejeonella rubra</name>
    <dbReference type="NCBI Taxonomy" id="990371"/>
    <lineage>
        <taxon>Bacteria</taxon>
        <taxon>Pseudomonadati</taxon>
        <taxon>Bacteroidota</taxon>
        <taxon>Sphingobacteriia</taxon>
        <taxon>Sphingobacteriales</taxon>
        <taxon>Sphingobacteriaceae</taxon>
        <taxon>Daejeonella</taxon>
    </lineage>
</organism>
<keyword evidence="2" id="KW-1185">Reference proteome</keyword>
<dbReference type="GO" id="GO:0016787">
    <property type="term" value="F:hydrolase activity"/>
    <property type="evidence" value="ECO:0007669"/>
    <property type="project" value="UniProtKB-ARBA"/>
</dbReference>